<dbReference type="InterPro" id="IPR011387">
    <property type="entry name" value="TIF2A"/>
</dbReference>
<dbReference type="Proteomes" id="UP000236370">
    <property type="component" value="Unassembled WGS sequence"/>
</dbReference>
<keyword evidence="4" id="KW-0396">Initiation factor</keyword>
<evidence type="ECO:0000313" key="11">
    <source>
        <dbReference type="Proteomes" id="UP000236370"/>
    </source>
</evidence>
<evidence type="ECO:0000256" key="4">
    <source>
        <dbReference type="ARBA" id="ARBA00022540"/>
    </source>
</evidence>
<evidence type="ECO:0000256" key="5">
    <source>
        <dbReference type="ARBA" id="ARBA00022574"/>
    </source>
</evidence>
<proteinExistence type="inferred from homology"/>
<organism evidence="10 11">
    <name type="scientific">Pan troglodytes</name>
    <name type="common">Chimpanzee</name>
    <dbReference type="NCBI Taxonomy" id="9598"/>
    <lineage>
        <taxon>Eukaryota</taxon>
        <taxon>Metazoa</taxon>
        <taxon>Chordata</taxon>
        <taxon>Craniata</taxon>
        <taxon>Vertebrata</taxon>
        <taxon>Euteleostomi</taxon>
        <taxon>Mammalia</taxon>
        <taxon>Eutheria</taxon>
        <taxon>Euarchontoglires</taxon>
        <taxon>Primates</taxon>
        <taxon>Haplorrhini</taxon>
        <taxon>Catarrhini</taxon>
        <taxon>Hominidae</taxon>
        <taxon>Pan</taxon>
    </lineage>
</organism>
<dbReference type="InterPro" id="IPR015943">
    <property type="entry name" value="WD40/YVTN_repeat-like_dom_sf"/>
</dbReference>
<dbReference type="FunFam" id="2.130.10.10:FF:000976">
    <property type="entry name" value="Eukaryotic translation initiation factor 2A"/>
    <property type="match status" value="1"/>
</dbReference>
<keyword evidence="7" id="KW-0810">Translation regulation</keyword>
<evidence type="ECO:0000256" key="6">
    <source>
        <dbReference type="ARBA" id="ARBA00022737"/>
    </source>
</evidence>
<reference evidence="10 11" key="1">
    <citation type="submission" date="2017-12" db="EMBL/GenBank/DDBJ databases">
        <title>High-resolution comparative analysis of great ape genomes.</title>
        <authorList>
            <person name="Pollen A."/>
            <person name="Hastie A."/>
            <person name="Hormozdiari F."/>
            <person name="Dougherty M."/>
            <person name="Liu R."/>
            <person name="Chaisson M."/>
            <person name="Hoppe E."/>
            <person name="Hill C."/>
            <person name="Pang A."/>
            <person name="Hillier L."/>
            <person name="Baker C."/>
            <person name="Armstrong J."/>
            <person name="Shendure J."/>
            <person name="Paten B."/>
            <person name="Wilson R."/>
            <person name="Chao H."/>
            <person name="Schneider V."/>
            <person name="Ventura M."/>
            <person name="Kronenberg Z."/>
            <person name="Murali S."/>
            <person name="Gordon D."/>
            <person name="Cantsilieris S."/>
            <person name="Munson K."/>
            <person name="Nelson B."/>
            <person name="Raja A."/>
            <person name="Underwood J."/>
            <person name="Diekhans M."/>
            <person name="Fiddes I."/>
            <person name="Haussler D."/>
            <person name="Eichler E."/>
        </authorList>
    </citation>
    <scope>NUCLEOTIDE SEQUENCE [LARGE SCALE GENOMIC DNA]</scope>
    <source>
        <strain evidence="10">Yerkes chimp pedigree #C0471</strain>
    </source>
</reference>
<comment type="function">
    <text evidence="1">Functions in the early steps of protein synthesis of a small number of specific mRNAs. Acts by directing the binding of methionyl-tRNAi to 40S ribosomal subunits. In contrast to the eIF-2 complex, it binds methionyl-tRNAi to 40S subunits in a codon-dependent manner, whereas the eIF-2 complex binds methionyl-tRNAi to 40S subunits in a GTP-dependent manner.</text>
</comment>
<dbReference type="Gene3D" id="2.130.10.10">
    <property type="entry name" value="YVTN repeat-like/Quinoprotein amine dehydrogenase"/>
    <property type="match status" value="1"/>
</dbReference>
<keyword evidence="9" id="KW-0175">Coiled coil</keyword>
<gene>
    <name evidence="10" type="ORF">CK820_G0006357</name>
</gene>
<comment type="caution">
    <text evidence="10">The sequence shown here is derived from an EMBL/GenBank/DDBJ whole genome shotgun (WGS) entry which is preliminary data.</text>
</comment>
<keyword evidence="6" id="KW-0677">Repeat</keyword>
<evidence type="ECO:0000256" key="1">
    <source>
        <dbReference type="ARBA" id="ARBA00003993"/>
    </source>
</evidence>
<keyword evidence="5" id="KW-0853">WD repeat</keyword>
<protein>
    <recommendedName>
        <fullName evidence="3">Eukaryotic translation initiation factor 2A</fullName>
    </recommendedName>
</protein>
<sequence>VRGSEGLYMVNGPPHFTESTVFPRESGKNCKVYTFSKDGTLFAWGNGEKVNIISVTNKGLLHSFDLPKAVCLEFSPKNTVLATWQPYTTSKDGTAGIPNLQLYDVKTGTCLKSFIQKKMQNWCPSWSEDETLCARSVNNEVHFFENNNFSGCLCSRK</sequence>
<dbReference type="SUPFAM" id="SSF82171">
    <property type="entry name" value="DPP6 N-terminal domain-like"/>
    <property type="match status" value="1"/>
</dbReference>
<dbReference type="AlphaFoldDB" id="A0A2J8P2L2"/>
<dbReference type="EMBL" id="NBAG03000220">
    <property type="protein sequence ID" value="PNI78263.1"/>
    <property type="molecule type" value="Genomic_DNA"/>
</dbReference>
<feature type="non-terminal residue" evidence="10">
    <location>
        <position position="1"/>
    </location>
</feature>
<evidence type="ECO:0000256" key="9">
    <source>
        <dbReference type="ARBA" id="ARBA00023054"/>
    </source>
</evidence>
<dbReference type="GO" id="GO:0003743">
    <property type="term" value="F:translation initiation factor activity"/>
    <property type="evidence" value="ECO:0007669"/>
    <property type="project" value="UniProtKB-KW"/>
</dbReference>
<dbReference type="GO" id="GO:0006417">
    <property type="term" value="P:regulation of translation"/>
    <property type="evidence" value="ECO:0007669"/>
    <property type="project" value="UniProtKB-KW"/>
</dbReference>
<dbReference type="PANTHER" id="PTHR13227">
    <property type="entry name" value="EUKARYOTIC TRANSLATION INITIATION FACTOR 2A"/>
    <property type="match status" value="1"/>
</dbReference>
<dbReference type="PANTHER" id="PTHR13227:SF0">
    <property type="entry name" value="EUKARYOTIC TRANSLATION INITIATION FACTOR 2A"/>
    <property type="match status" value="1"/>
</dbReference>
<evidence type="ECO:0000256" key="2">
    <source>
        <dbReference type="ARBA" id="ARBA00009573"/>
    </source>
</evidence>
<evidence type="ECO:0000256" key="7">
    <source>
        <dbReference type="ARBA" id="ARBA00022845"/>
    </source>
</evidence>
<evidence type="ECO:0000256" key="8">
    <source>
        <dbReference type="ARBA" id="ARBA00022917"/>
    </source>
</evidence>
<keyword evidence="8" id="KW-0648">Protein biosynthesis</keyword>
<evidence type="ECO:0000313" key="10">
    <source>
        <dbReference type="EMBL" id="PNI78263.1"/>
    </source>
</evidence>
<accession>A0A2J8P2L2</accession>
<comment type="similarity">
    <text evidence="2">Belongs to the WD repeat EIF2A family.</text>
</comment>
<name>A0A2J8P2L2_PANTR</name>
<evidence type="ECO:0000256" key="3">
    <source>
        <dbReference type="ARBA" id="ARBA00013819"/>
    </source>
</evidence>